<evidence type="ECO:0008006" key="2">
    <source>
        <dbReference type="Google" id="ProtNLM"/>
    </source>
</evidence>
<protein>
    <recommendedName>
        <fullName evidence="2">Asparaginase</fullName>
    </recommendedName>
</protein>
<accession>A0A3B1AKA1</accession>
<dbReference type="Pfam" id="PF06089">
    <property type="entry name" value="Asparaginase_II"/>
    <property type="match status" value="1"/>
</dbReference>
<organism evidence="1">
    <name type="scientific">hydrothermal vent metagenome</name>
    <dbReference type="NCBI Taxonomy" id="652676"/>
    <lineage>
        <taxon>unclassified sequences</taxon>
        <taxon>metagenomes</taxon>
        <taxon>ecological metagenomes</taxon>
    </lineage>
</organism>
<dbReference type="AlphaFoldDB" id="A0A3B1AKA1"/>
<dbReference type="PANTHER" id="PTHR42110">
    <property type="entry name" value="L-ASPARAGINASE, PUTATIVE (AFU_ORTHOLOGUE AFUA_3G11890)-RELATED"/>
    <property type="match status" value="1"/>
</dbReference>
<dbReference type="PANTHER" id="PTHR42110:SF1">
    <property type="entry name" value="L-ASPARAGINASE, PUTATIVE (AFU_ORTHOLOGUE AFUA_3G11890)-RELATED"/>
    <property type="match status" value="1"/>
</dbReference>
<dbReference type="EMBL" id="UOFY01000008">
    <property type="protein sequence ID" value="VAX06346.1"/>
    <property type="molecule type" value="Genomic_DNA"/>
</dbReference>
<proteinExistence type="predicted"/>
<sequence>MSYELLVEVTRNGIIESRHFGAAVVSDYKGDVVKSWGDIESLVFPRSALKPMLAIHLVESGASEQYSLSDAELSLACSSHQGEPMHQELVASWLNRLGLTEDHLACGAVLPEHTESAHQLLASGQHGCRIHHNCSGKHTGFLTTALHLDMPLDNYHQVEHPLQQLSLDILSDLADIDLKQYPMGIDGCGLPAPTMPLLQLGLATARFAKPVDLSDNRAQGIYRLHKAIINEPLYIAGHGSVVSELNEATHGAVLAKTGAEGIVTAALPERGLGIALKIVDGSERARSVALLAILEHLGALSDDDKHKLQAHISPTIVNSRGLAVGKIRPAVSWL</sequence>
<name>A0A3B1AKA1_9ZZZZ</name>
<dbReference type="InterPro" id="IPR010349">
    <property type="entry name" value="Asparaginase_II"/>
</dbReference>
<reference evidence="1" key="1">
    <citation type="submission" date="2018-06" db="EMBL/GenBank/DDBJ databases">
        <authorList>
            <person name="Zhirakovskaya E."/>
        </authorList>
    </citation>
    <scope>NUCLEOTIDE SEQUENCE</scope>
</reference>
<gene>
    <name evidence="1" type="ORF">MNBD_GAMMA25-1820</name>
</gene>
<evidence type="ECO:0000313" key="1">
    <source>
        <dbReference type="EMBL" id="VAX06346.1"/>
    </source>
</evidence>